<feature type="region of interest" description="Disordered" evidence="1">
    <location>
        <begin position="1"/>
        <end position="49"/>
    </location>
</feature>
<feature type="compositionally biased region" description="Polar residues" evidence="1">
    <location>
        <begin position="40"/>
        <end position="49"/>
    </location>
</feature>
<evidence type="ECO:0000256" key="1">
    <source>
        <dbReference type="SAM" id="MobiDB-lite"/>
    </source>
</evidence>
<reference evidence="2 3" key="1">
    <citation type="submission" date="2019-07" db="EMBL/GenBank/DDBJ databases">
        <title>Qingshengfaniella alkalisoli gen. nov., sp. nov., isolated from saline soil.</title>
        <authorList>
            <person name="Xu L."/>
            <person name="Huang X.-X."/>
            <person name="Sun J.-Q."/>
        </authorList>
    </citation>
    <scope>NUCLEOTIDE SEQUENCE [LARGE SCALE GENOMIC DNA]</scope>
    <source>
        <strain evidence="2 3">DSM 27279</strain>
    </source>
</reference>
<keyword evidence="3" id="KW-1185">Reference proteome</keyword>
<evidence type="ECO:0000313" key="3">
    <source>
        <dbReference type="Proteomes" id="UP000318405"/>
    </source>
</evidence>
<dbReference type="Gene3D" id="3.40.50.1000">
    <property type="entry name" value="HAD superfamily/HAD-like"/>
    <property type="match status" value="1"/>
</dbReference>
<gene>
    <name evidence="2" type="ORF">FOZ76_07930</name>
</gene>
<protein>
    <submittedName>
        <fullName evidence="2">Uncharacterized protein</fullName>
    </submittedName>
</protein>
<accession>A0A556AUY9</accession>
<dbReference type="EMBL" id="VLTJ01000013">
    <property type="protein sequence ID" value="TSH96751.1"/>
    <property type="molecule type" value="Genomic_DNA"/>
</dbReference>
<name>A0A556AUY9_9BURK</name>
<dbReference type="RefSeq" id="WP_143947612.1">
    <property type="nucleotide sequence ID" value="NZ_BAABMB010000002.1"/>
</dbReference>
<dbReference type="AlphaFoldDB" id="A0A556AUY9"/>
<sequence length="93" mass="9758">MMMLVSAQAARGNPRPAQWGDAPATAGASRPAREPGVAQRWSTAKSSRSGKLTLIERLQQEGPGRAMAGNGINDAPASAINELISPRYADFPV</sequence>
<dbReference type="InterPro" id="IPR023214">
    <property type="entry name" value="HAD_sf"/>
</dbReference>
<proteinExistence type="predicted"/>
<organism evidence="2 3">
    <name type="scientific">Verticiella sediminum</name>
    <dbReference type="NCBI Taxonomy" id="1247510"/>
    <lineage>
        <taxon>Bacteria</taxon>
        <taxon>Pseudomonadati</taxon>
        <taxon>Pseudomonadota</taxon>
        <taxon>Betaproteobacteria</taxon>
        <taxon>Burkholderiales</taxon>
        <taxon>Alcaligenaceae</taxon>
        <taxon>Verticiella</taxon>
    </lineage>
</organism>
<dbReference type="Proteomes" id="UP000318405">
    <property type="component" value="Unassembled WGS sequence"/>
</dbReference>
<comment type="caution">
    <text evidence="2">The sequence shown here is derived from an EMBL/GenBank/DDBJ whole genome shotgun (WGS) entry which is preliminary data.</text>
</comment>
<evidence type="ECO:0000313" key="2">
    <source>
        <dbReference type="EMBL" id="TSH96751.1"/>
    </source>
</evidence>